<feature type="compositionally biased region" description="Basic and acidic residues" evidence="1">
    <location>
        <begin position="532"/>
        <end position="541"/>
    </location>
</feature>
<evidence type="ECO:0000256" key="1">
    <source>
        <dbReference type="SAM" id="MobiDB-lite"/>
    </source>
</evidence>
<gene>
    <name evidence="2" type="ORF">BDZ94DRAFT_1245945</name>
</gene>
<feature type="compositionally biased region" description="Basic and acidic residues" evidence="1">
    <location>
        <begin position="477"/>
        <end position="487"/>
    </location>
</feature>
<feature type="region of interest" description="Disordered" evidence="1">
    <location>
        <begin position="370"/>
        <end position="503"/>
    </location>
</feature>
<feature type="compositionally biased region" description="Polar residues" evidence="1">
    <location>
        <begin position="32"/>
        <end position="49"/>
    </location>
</feature>
<feature type="compositionally biased region" description="Polar residues" evidence="1">
    <location>
        <begin position="62"/>
        <end position="74"/>
    </location>
</feature>
<feature type="compositionally biased region" description="Polar residues" evidence="1">
    <location>
        <begin position="137"/>
        <end position="159"/>
    </location>
</feature>
<accession>A0A9P5YET7</accession>
<reference evidence="2" key="1">
    <citation type="submission" date="2020-11" db="EMBL/GenBank/DDBJ databases">
        <authorList>
            <consortium name="DOE Joint Genome Institute"/>
            <person name="Ahrendt S."/>
            <person name="Riley R."/>
            <person name="Andreopoulos W."/>
            <person name="Labutti K."/>
            <person name="Pangilinan J."/>
            <person name="Ruiz-Duenas F.J."/>
            <person name="Barrasa J.M."/>
            <person name="Sanchez-Garcia M."/>
            <person name="Camarero S."/>
            <person name="Miyauchi S."/>
            <person name="Serrano A."/>
            <person name="Linde D."/>
            <person name="Babiker R."/>
            <person name="Drula E."/>
            <person name="Ayuso-Fernandez I."/>
            <person name="Pacheco R."/>
            <person name="Padilla G."/>
            <person name="Ferreira P."/>
            <person name="Barriuso J."/>
            <person name="Kellner H."/>
            <person name="Castanera R."/>
            <person name="Alfaro M."/>
            <person name="Ramirez L."/>
            <person name="Pisabarro A.G."/>
            <person name="Kuo A."/>
            <person name="Tritt A."/>
            <person name="Lipzen A."/>
            <person name="He G."/>
            <person name="Yan M."/>
            <person name="Ng V."/>
            <person name="Cullen D."/>
            <person name="Martin F."/>
            <person name="Rosso M.-N."/>
            <person name="Henrissat B."/>
            <person name="Hibbett D."/>
            <person name="Martinez A.T."/>
            <person name="Grigoriev I.V."/>
        </authorList>
    </citation>
    <scope>NUCLEOTIDE SEQUENCE</scope>
    <source>
        <strain evidence="2">CBS 247.69</strain>
    </source>
</reference>
<feature type="region of interest" description="Disordered" evidence="1">
    <location>
        <begin position="532"/>
        <end position="663"/>
    </location>
</feature>
<proteinExistence type="predicted"/>
<comment type="caution">
    <text evidence="2">The sequence shown here is derived from an EMBL/GenBank/DDBJ whole genome shotgun (WGS) entry which is preliminary data.</text>
</comment>
<dbReference type="EMBL" id="MU150232">
    <property type="protein sequence ID" value="KAF9468662.1"/>
    <property type="molecule type" value="Genomic_DNA"/>
</dbReference>
<organism evidence="2 3">
    <name type="scientific">Collybia nuda</name>
    <dbReference type="NCBI Taxonomy" id="64659"/>
    <lineage>
        <taxon>Eukaryota</taxon>
        <taxon>Fungi</taxon>
        <taxon>Dikarya</taxon>
        <taxon>Basidiomycota</taxon>
        <taxon>Agaricomycotina</taxon>
        <taxon>Agaricomycetes</taxon>
        <taxon>Agaricomycetidae</taxon>
        <taxon>Agaricales</taxon>
        <taxon>Tricholomatineae</taxon>
        <taxon>Clitocybaceae</taxon>
        <taxon>Collybia</taxon>
    </lineage>
</organism>
<dbReference type="OrthoDB" id="3363891at2759"/>
<feature type="compositionally biased region" description="Basic and acidic residues" evidence="1">
    <location>
        <begin position="647"/>
        <end position="656"/>
    </location>
</feature>
<sequence>MSAISLSSQDEAQSFATLAEADTRGRPAPTSPFLQSNASAGLSRSSFQADESRMSTDRTLPLPSSSSRVNGSATPSKKKPPSPSFQRSRTYSQPYLSDLPNGKTSAGPRSKAHGYKSTSPRPADIKPTRIPKASRGPPSNSGHGYSSPIPNGNIYQYTPETYQSPELHAVPETLSINSSRSNIAVPNRQNPHLLNETPPFKPGSMSSVSPSHYEEPHEVPPRASTDSVERPFEHWYRGEVSRNGGVGELRVGRRQEMLEIANYGHTIRTQAANSRAATQVALEDGWRRRKRADSVSGIEAKRGSLYLDDEHARQIGRVLDEDPPTDIDGEGDDASEVGSASEHYMEAHRAYDFTHAGDLSTVSAPLPQMSYESRSATPTPSLQQRSSSRQQNLPPTRIPAPPRQSSESRVPTPTQISRTSTEPARSSSGSPTPPPVRQRQPSKPTPAGTPTKRGASPAPKKSRTAASKATRAKTLASRKEQEEEAKRRSVAFYPTPAEEDMTMDAIPSWTQPVPRQGNWDEVVLPVVARKKGLDNHYEQADGKPQPKKRDSAIEPAPGTFGFDHSKYRPPRGDPEFIPMDEFGRPSTRITEESGQKDVDLNPSHPTPTAHDETPLPVRHPPPPSPAPFSDYAPTNDTIVVPPVSGKQRADVEQGKTDDDDDGGGCCKCVIM</sequence>
<feature type="compositionally biased region" description="Acidic residues" evidence="1">
    <location>
        <begin position="321"/>
        <end position="335"/>
    </location>
</feature>
<protein>
    <submittedName>
        <fullName evidence="2">Uncharacterized protein</fullName>
    </submittedName>
</protein>
<name>A0A9P5YET7_9AGAR</name>
<feature type="compositionally biased region" description="Low complexity" evidence="1">
    <location>
        <begin position="455"/>
        <end position="475"/>
    </location>
</feature>
<feature type="compositionally biased region" description="Polar residues" evidence="1">
    <location>
        <begin position="1"/>
        <end position="16"/>
    </location>
</feature>
<feature type="region of interest" description="Disordered" evidence="1">
    <location>
        <begin position="173"/>
        <end position="228"/>
    </location>
</feature>
<feature type="compositionally biased region" description="Polar residues" evidence="1">
    <location>
        <begin position="174"/>
        <end position="192"/>
    </location>
</feature>
<feature type="region of interest" description="Disordered" evidence="1">
    <location>
        <begin position="318"/>
        <end position="341"/>
    </location>
</feature>
<feature type="compositionally biased region" description="Basic and acidic residues" evidence="1">
    <location>
        <begin position="589"/>
        <end position="599"/>
    </location>
</feature>
<feature type="region of interest" description="Disordered" evidence="1">
    <location>
        <begin position="1"/>
        <end position="159"/>
    </location>
</feature>
<dbReference type="AlphaFoldDB" id="A0A9P5YET7"/>
<evidence type="ECO:0000313" key="2">
    <source>
        <dbReference type="EMBL" id="KAF9468662.1"/>
    </source>
</evidence>
<evidence type="ECO:0000313" key="3">
    <source>
        <dbReference type="Proteomes" id="UP000807353"/>
    </source>
</evidence>
<feature type="compositionally biased region" description="Basic and acidic residues" evidence="1">
    <location>
        <begin position="563"/>
        <end position="574"/>
    </location>
</feature>
<feature type="compositionally biased region" description="Low complexity" evidence="1">
    <location>
        <begin position="377"/>
        <end position="395"/>
    </location>
</feature>
<keyword evidence="3" id="KW-1185">Reference proteome</keyword>
<feature type="compositionally biased region" description="Polar residues" evidence="1">
    <location>
        <begin position="85"/>
        <end position="95"/>
    </location>
</feature>
<feature type="compositionally biased region" description="Polar residues" evidence="1">
    <location>
        <begin position="403"/>
        <end position="430"/>
    </location>
</feature>
<feature type="compositionally biased region" description="Pro residues" evidence="1">
    <location>
        <begin position="617"/>
        <end position="626"/>
    </location>
</feature>
<dbReference type="Proteomes" id="UP000807353">
    <property type="component" value="Unassembled WGS sequence"/>
</dbReference>